<evidence type="ECO:0000256" key="3">
    <source>
        <dbReference type="ARBA" id="ARBA00013266"/>
    </source>
</evidence>
<dbReference type="CDD" id="cd03354">
    <property type="entry name" value="LbH_SAT"/>
    <property type="match status" value="1"/>
</dbReference>
<evidence type="ECO:0000259" key="11">
    <source>
        <dbReference type="SMART" id="SM00971"/>
    </source>
</evidence>
<evidence type="ECO:0000256" key="7">
    <source>
        <dbReference type="ARBA" id="ARBA00022737"/>
    </source>
</evidence>
<dbReference type="GO" id="GO:0009001">
    <property type="term" value="F:serine O-acetyltransferase activity"/>
    <property type="evidence" value="ECO:0007669"/>
    <property type="project" value="UniProtKB-EC"/>
</dbReference>
<dbReference type="PROSITE" id="PS00101">
    <property type="entry name" value="HEXAPEP_TRANSFERASES"/>
    <property type="match status" value="1"/>
</dbReference>
<dbReference type="InterPro" id="IPR010493">
    <property type="entry name" value="Ser_AcTrfase_N"/>
</dbReference>
<comment type="similarity">
    <text evidence="2">Belongs to the transferase hexapeptide repeat family.</text>
</comment>
<dbReference type="PATRIC" id="fig|118101.4.peg.49"/>
<organism evidence="12 13">
    <name type="scientific">Buchnera aphidicola subsp. Diuraphis noxia</name>
    <dbReference type="NCBI Taxonomy" id="118101"/>
    <lineage>
        <taxon>Bacteria</taxon>
        <taxon>Pseudomonadati</taxon>
        <taxon>Pseudomonadota</taxon>
        <taxon>Gammaproteobacteria</taxon>
        <taxon>Enterobacterales</taxon>
        <taxon>Erwiniaceae</taxon>
        <taxon>Buchnera</taxon>
    </lineage>
</organism>
<dbReference type="InterPro" id="IPR001451">
    <property type="entry name" value="Hexapep"/>
</dbReference>
<dbReference type="InterPro" id="IPR005881">
    <property type="entry name" value="Ser_O-AcTrfase"/>
</dbReference>
<dbReference type="GO" id="GO:0006535">
    <property type="term" value="P:cysteine biosynthetic process from serine"/>
    <property type="evidence" value="ECO:0007669"/>
    <property type="project" value="InterPro"/>
</dbReference>
<dbReference type="UniPathway" id="UPA00136">
    <property type="reaction ID" value="UER00199"/>
</dbReference>
<evidence type="ECO:0000256" key="6">
    <source>
        <dbReference type="ARBA" id="ARBA00022679"/>
    </source>
</evidence>
<dbReference type="Pfam" id="PF06426">
    <property type="entry name" value="SATase_N"/>
    <property type="match status" value="1"/>
</dbReference>
<dbReference type="FunFam" id="2.160.10.10:FF:000002">
    <property type="entry name" value="Serine acetyltransferase"/>
    <property type="match status" value="1"/>
</dbReference>
<dbReference type="InterPro" id="IPR042122">
    <property type="entry name" value="Ser_AcTrfase_N_sf"/>
</dbReference>
<dbReference type="PANTHER" id="PTHR42811">
    <property type="entry name" value="SERINE ACETYLTRANSFERASE"/>
    <property type="match status" value="1"/>
</dbReference>
<evidence type="ECO:0000256" key="2">
    <source>
        <dbReference type="ARBA" id="ARBA00007274"/>
    </source>
</evidence>
<evidence type="ECO:0000256" key="1">
    <source>
        <dbReference type="ARBA" id="ARBA00004876"/>
    </source>
</evidence>
<dbReference type="Gene3D" id="1.10.3130.10">
    <property type="entry name" value="serine acetyltransferase, domain 1"/>
    <property type="match status" value="1"/>
</dbReference>
<dbReference type="InterPro" id="IPR018357">
    <property type="entry name" value="Hexapep_transf_CS"/>
</dbReference>
<dbReference type="InterPro" id="IPR011004">
    <property type="entry name" value="Trimer_LpxA-like_sf"/>
</dbReference>
<dbReference type="Gene3D" id="2.160.10.10">
    <property type="entry name" value="Hexapeptide repeat proteins"/>
    <property type="match status" value="1"/>
</dbReference>
<accession>A0A1B2H7Y6</accession>
<evidence type="ECO:0000313" key="13">
    <source>
        <dbReference type="Proteomes" id="UP000093070"/>
    </source>
</evidence>
<dbReference type="SUPFAM" id="SSF51161">
    <property type="entry name" value="Trimeric LpxA-like enzymes"/>
    <property type="match status" value="1"/>
</dbReference>
<comment type="catalytic activity">
    <reaction evidence="10">
        <text>L-serine + acetyl-CoA = O-acetyl-L-serine + CoA</text>
        <dbReference type="Rhea" id="RHEA:24560"/>
        <dbReference type="ChEBI" id="CHEBI:33384"/>
        <dbReference type="ChEBI" id="CHEBI:57287"/>
        <dbReference type="ChEBI" id="CHEBI:57288"/>
        <dbReference type="ChEBI" id="CHEBI:58340"/>
        <dbReference type="EC" id="2.3.1.30"/>
    </reaction>
</comment>
<dbReference type="STRING" id="118101.ATN01_00265"/>
<reference evidence="12 13" key="1">
    <citation type="submission" date="2015-11" db="EMBL/GenBank/DDBJ databases">
        <title>The complete genome of Buchnera aphidicola from Diuraphis noxia biotype SAM.</title>
        <authorList>
            <person name="Burger N.F.V."/>
            <person name="Oberholster A.-M."/>
        </authorList>
    </citation>
    <scope>NUCLEOTIDE SEQUENCE [LARGE SCALE GENOMIC DNA]</scope>
    <source>
        <strain evidence="12">SAM</strain>
    </source>
</reference>
<evidence type="ECO:0000313" key="12">
    <source>
        <dbReference type="EMBL" id="ANZ22302.1"/>
    </source>
</evidence>
<keyword evidence="9 12" id="KW-0012">Acyltransferase</keyword>
<proteinExistence type="inferred from homology"/>
<dbReference type="SMART" id="SM00971">
    <property type="entry name" value="SATase_N"/>
    <property type="match status" value="1"/>
</dbReference>
<keyword evidence="6 12" id="KW-0808">Transferase</keyword>
<feature type="domain" description="Serine acetyltransferase N-terminal" evidence="11">
    <location>
        <begin position="9"/>
        <end position="113"/>
    </location>
</feature>
<dbReference type="OrthoDB" id="9801456at2"/>
<evidence type="ECO:0000256" key="9">
    <source>
        <dbReference type="ARBA" id="ARBA00023315"/>
    </source>
</evidence>
<dbReference type="EC" id="2.3.1.30" evidence="3"/>
<dbReference type="Proteomes" id="UP000093070">
    <property type="component" value="Chromosome"/>
</dbReference>
<dbReference type="InterPro" id="IPR045304">
    <property type="entry name" value="LbH_SAT"/>
</dbReference>
<gene>
    <name evidence="12" type="primary">cysE</name>
    <name evidence="12" type="ORF">ATN01_00265</name>
</gene>
<comment type="pathway">
    <text evidence="1">Amino-acid biosynthesis; L-cysteine biosynthesis; L-cysteine from L-serine: step 1/2.</text>
</comment>
<evidence type="ECO:0000256" key="4">
    <source>
        <dbReference type="ARBA" id="ARBA00018522"/>
    </source>
</evidence>
<dbReference type="GO" id="GO:0005737">
    <property type="term" value="C:cytoplasm"/>
    <property type="evidence" value="ECO:0007669"/>
    <property type="project" value="InterPro"/>
</dbReference>
<dbReference type="InterPro" id="IPR053376">
    <property type="entry name" value="Serine_acetyltransferase"/>
</dbReference>
<dbReference type="RefSeq" id="WP_075433122.1">
    <property type="nucleotide sequence ID" value="NZ_CP013259.1"/>
</dbReference>
<evidence type="ECO:0000256" key="8">
    <source>
        <dbReference type="ARBA" id="ARBA00023192"/>
    </source>
</evidence>
<dbReference type="EMBL" id="CP013259">
    <property type="protein sequence ID" value="ANZ22302.1"/>
    <property type="molecule type" value="Genomic_DNA"/>
</dbReference>
<dbReference type="AlphaFoldDB" id="A0A1B2H7Y6"/>
<keyword evidence="5" id="KW-0028">Amino-acid biosynthesis</keyword>
<keyword evidence="8" id="KW-0198">Cysteine biosynthesis</keyword>
<dbReference type="NCBIfam" id="TIGR01172">
    <property type="entry name" value="cysE"/>
    <property type="match status" value="1"/>
</dbReference>
<protein>
    <recommendedName>
        <fullName evidence="4">Serine acetyltransferase</fullName>
        <ecNumber evidence="3">2.3.1.30</ecNumber>
    </recommendedName>
</protein>
<keyword evidence="7" id="KW-0677">Repeat</keyword>
<evidence type="ECO:0000256" key="10">
    <source>
        <dbReference type="ARBA" id="ARBA00049486"/>
    </source>
</evidence>
<evidence type="ECO:0000256" key="5">
    <source>
        <dbReference type="ARBA" id="ARBA00022605"/>
    </source>
</evidence>
<sequence>MSVLEISKIWNKIICEVSLLLKKEPILSDFYYNCILKHKTLSSSLSYILSNKLSISSVSEKKIRKIFNYIYLNNVSLVNVVLEDLKAVLKRDPVVTDYLTPLLYLKGFHALQAYRLSHYLWNIKKKLLSIYLQSRISVIFSVDIHPAASIGSGIMLDHATGIVIGEGVIIEDNVSIFHSVTLGGTGKNDSKNRHPTIRKNVVIGAGAKILGNIEVGLGSKIGAGSIVLENIPSYVTVVGVPAKIVKINNKEFSQKNKDNLSCIINNFQYGDGI</sequence>
<name>A0A1B2H7Y6_BUCDN</name>
<dbReference type="Pfam" id="PF00132">
    <property type="entry name" value="Hexapep"/>
    <property type="match status" value="1"/>
</dbReference>
<dbReference type="NCBIfam" id="NF041874">
    <property type="entry name" value="EPS_EpsC"/>
    <property type="match status" value="1"/>
</dbReference>